<evidence type="ECO:0000313" key="2">
    <source>
        <dbReference type="Proteomes" id="UP000199574"/>
    </source>
</evidence>
<gene>
    <name evidence="1" type="ORF">SAMN05192545_2899</name>
</gene>
<keyword evidence="2" id="KW-1185">Reference proteome</keyword>
<name>A0ABY0UT80_9FLAO</name>
<organism evidence="1 2">
    <name type="scientific">Maribacter dokdonensis</name>
    <dbReference type="NCBI Taxonomy" id="320912"/>
    <lineage>
        <taxon>Bacteria</taxon>
        <taxon>Pseudomonadati</taxon>
        <taxon>Bacteroidota</taxon>
        <taxon>Flavobacteriia</taxon>
        <taxon>Flavobacteriales</taxon>
        <taxon>Flavobacteriaceae</taxon>
        <taxon>Maribacter</taxon>
    </lineage>
</organism>
<accession>A0ABY0UT80</accession>
<sequence length="166" mass="18897">MSVSHQSLVDYFQNIANNLIGLEGYFRMDLTEIQGAFRSSAKLPCLVLESHEGNLEDSNTQTNINDRTFAFTIYLKPKTGNYDDQNQKLDIAEKLGLKIIARMRYDSNRPGNILHNRFKVNSVTYAKVGPVFNERLYGYRFIGSIKGLESLLLNPTDWLDAPLICD</sequence>
<dbReference type="EMBL" id="LT629754">
    <property type="protein sequence ID" value="SDT15756.1"/>
    <property type="molecule type" value="Genomic_DNA"/>
</dbReference>
<proteinExistence type="predicted"/>
<dbReference type="Proteomes" id="UP000199574">
    <property type="component" value="Chromosome I"/>
</dbReference>
<dbReference type="RefSeq" id="WP_091607036.1">
    <property type="nucleotide sequence ID" value="NZ_LT629754.1"/>
</dbReference>
<dbReference type="GeneID" id="90591707"/>
<reference evidence="1 2" key="1">
    <citation type="submission" date="2016-10" db="EMBL/GenBank/DDBJ databases">
        <authorList>
            <person name="Varghese N."/>
            <person name="Submissions S."/>
        </authorList>
    </citation>
    <scope>NUCLEOTIDE SEQUENCE [LARGE SCALE GENOMIC DNA]</scope>
    <source>
        <strain evidence="1 2">MAR_2009_60</strain>
    </source>
</reference>
<protein>
    <submittedName>
        <fullName evidence="1">Uncharacterized protein</fullName>
    </submittedName>
</protein>
<evidence type="ECO:0000313" key="1">
    <source>
        <dbReference type="EMBL" id="SDT15756.1"/>
    </source>
</evidence>